<accession>A0A318HK91</accession>
<dbReference type="SUPFAM" id="SSF109854">
    <property type="entry name" value="DinB/YfiT-like putative metalloenzymes"/>
    <property type="match status" value="1"/>
</dbReference>
<proteinExistence type="predicted"/>
<dbReference type="InterPro" id="IPR034660">
    <property type="entry name" value="DinB/YfiT-like"/>
</dbReference>
<dbReference type="InterPro" id="IPR036527">
    <property type="entry name" value="SCP2_sterol-bd_dom_sf"/>
</dbReference>
<comment type="caution">
    <text evidence="1">The sequence shown here is derived from an EMBL/GenBank/DDBJ whole genome shotgun (WGS) entry which is preliminary data.</text>
</comment>
<organism evidence="1 2">
    <name type="scientific">Mycolicibacterium moriokaense</name>
    <dbReference type="NCBI Taxonomy" id="39691"/>
    <lineage>
        <taxon>Bacteria</taxon>
        <taxon>Bacillati</taxon>
        <taxon>Actinomycetota</taxon>
        <taxon>Actinomycetes</taxon>
        <taxon>Mycobacteriales</taxon>
        <taxon>Mycobacteriaceae</taxon>
        <taxon>Mycolicibacterium</taxon>
    </lineage>
</organism>
<dbReference type="SUPFAM" id="SSF55718">
    <property type="entry name" value="SCP-like"/>
    <property type="match status" value="1"/>
</dbReference>
<gene>
    <name evidence="1" type="ORF">C8E89_103145</name>
</gene>
<keyword evidence="2" id="KW-1185">Reference proteome</keyword>
<evidence type="ECO:0000313" key="1">
    <source>
        <dbReference type="EMBL" id="PXX11058.1"/>
    </source>
</evidence>
<reference evidence="1 2" key="2">
    <citation type="submission" date="2018-06" db="EMBL/GenBank/DDBJ databases">
        <title>Sequencing of bacterial isolates from soil warming experiment in Harvard Forest, Massachusetts, USA.</title>
        <authorList>
            <person name="Deangelis K.PhD."/>
        </authorList>
    </citation>
    <scope>NUCLEOTIDE SEQUENCE [LARGE SCALE GENOMIC DNA]</scope>
    <source>
        <strain evidence="1 2">GAS496</strain>
    </source>
</reference>
<protein>
    <submittedName>
        <fullName evidence="1">Mycothiol maleylpyruvate isomerase-like protein</fullName>
    </submittedName>
</protein>
<dbReference type="EMBL" id="QJJU01000003">
    <property type="protein sequence ID" value="PXX11058.1"/>
    <property type="molecule type" value="Genomic_DNA"/>
</dbReference>
<keyword evidence="1" id="KW-0413">Isomerase</keyword>
<keyword evidence="1" id="KW-0670">Pyruvate</keyword>
<dbReference type="GO" id="GO:0016853">
    <property type="term" value="F:isomerase activity"/>
    <property type="evidence" value="ECO:0007669"/>
    <property type="project" value="UniProtKB-KW"/>
</dbReference>
<dbReference type="Proteomes" id="UP000247781">
    <property type="component" value="Unassembled WGS sequence"/>
</dbReference>
<dbReference type="OrthoDB" id="3669840at2"/>
<reference evidence="2" key="1">
    <citation type="submission" date="2018-05" db="EMBL/GenBank/DDBJ databases">
        <authorList>
            <person name="Deangelis K."/>
            <person name="Huntemann M."/>
            <person name="Clum A."/>
            <person name="Pillay M."/>
            <person name="Palaniappan K."/>
            <person name="Varghese N."/>
            <person name="Mikhailova N."/>
            <person name="Stamatis D."/>
            <person name="Reddy T."/>
            <person name="Daum C."/>
            <person name="Shapiro N."/>
            <person name="Ivanova N."/>
            <person name="Kyrpides N."/>
            <person name="Woyke T."/>
        </authorList>
    </citation>
    <scope>NUCLEOTIDE SEQUENCE [LARGE SCALE GENOMIC DNA]</scope>
    <source>
        <strain evidence="2">GAS496</strain>
    </source>
</reference>
<dbReference type="AlphaFoldDB" id="A0A318HK91"/>
<name>A0A318HK91_9MYCO</name>
<dbReference type="RefSeq" id="WP_110315145.1">
    <property type="nucleotide sequence ID" value="NZ_QJJU01000003.1"/>
</dbReference>
<sequence length="285" mass="30331">MTSAPVHLAGTAEDTRQAYGLTLNALRGAVARSADLWRRIDKPDAPAPGLIWTAAETAAHVVGDLHDYTQALTRHANGYMTHANRPTESPSRLSAKVNARHLEEVPERDLHRLADMLETSADAYLNVAAAADPSVEIATPNGLVIGPATMAALLLGEQLIHGLDISRTAGIPWAISAADALLVIPGVLSVAPQYLRPRRAAGVHISFELRMRGGASYRLAVDDGTAVVSAARERADCIITADPVAFLLLGYGRISQLSPVLRGQLRPGGRKPWLAMKFGKLLSSP</sequence>
<evidence type="ECO:0000313" key="2">
    <source>
        <dbReference type="Proteomes" id="UP000247781"/>
    </source>
</evidence>
<dbReference type="Gene3D" id="1.20.120.450">
    <property type="entry name" value="dinb family like domain"/>
    <property type="match status" value="1"/>
</dbReference>